<evidence type="ECO:0000313" key="3">
    <source>
        <dbReference type="Proteomes" id="UP000614424"/>
    </source>
</evidence>
<feature type="transmembrane region" description="Helical" evidence="1">
    <location>
        <begin position="161"/>
        <end position="181"/>
    </location>
</feature>
<keyword evidence="1" id="KW-0472">Membrane</keyword>
<evidence type="ECO:0000313" key="2">
    <source>
        <dbReference type="EMBL" id="MBC8317264.1"/>
    </source>
</evidence>
<comment type="caution">
    <text evidence="2">The sequence shown here is derived from an EMBL/GenBank/DDBJ whole genome shotgun (WGS) entry which is preliminary data.</text>
</comment>
<organism evidence="2 3">
    <name type="scientific">Candidatus Desulfobia pelagia</name>
    <dbReference type="NCBI Taxonomy" id="2841692"/>
    <lineage>
        <taxon>Bacteria</taxon>
        <taxon>Pseudomonadati</taxon>
        <taxon>Thermodesulfobacteriota</taxon>
        <taxon>Desulfobulbia</taxon>
        <taxon>Desulfobulbales</taxon>
        <taxon>Desulfobulbaceae</taxon>
        <taxon>Candidatus Desulfobia</taxon>
    </lineage>
</organism>
<proteinExistence type="predicted"/>
<reference evidence="2 3" key="1">
    <citation type="submission" date="2020-08" db="EMBL/GenBank/DDBJ databases">
        <title>Bridging the membrane lipid divide: bacteria of the FCB group superphylum have the potential to synthesize archaeal ether lipids.</title>
        <authorList>
            <person name="Villanueva L."/>
            <person name="Von Meijenfeldt F.A.B."/>
            <person name="Westbye A.B."/>
            <person name="Yadav S."/>
            <person name="Hopmans E.C."/>
            <person name="Dutilh B.E."/>
            <person name="Sinninghe Damste J.S."/>
        </authorList>
    </citation>
    <scope>NUCLEOTIDE SEQUENCE [LARGE SCALE GENOMIC DNA]</scope>
    <source>
        <strain evidence="2">NIOZ-UU47</strain>
    </source>
</reference>
<keyword evidence="1" id="KW-1133">Transmembrane helix</keyword>
<accession>A0A8J6NCF0</accession>
<name>A0A8J6NCF0_9BACT</name>
<gene>
    <name evidence="2" type="ORF">H8E41_05120</name>
</gene>
<keyword evidence="1" id="KW-0812">Transmembrane</keyword>
<evidence type="ECO:0000256" key="1">
    <source>
        <dbReference type="SAM" id="Phobius"/>
    </source>
</evidence>
<dbReference type="AlphaFoldDB" id="A0A8J6NCF0"/>
<dbReference type="Proteomes" id="UP000614424">
    <property type="component" value="Unassembled WGS sequence"/>
</dbReference>
<sequence>MRSLKKMSYLAFIGVSALLVFVIILGVRQYQLTERYSKIITQSEQMIFQFSTIREQITTSLIEKNWGKIVSAADQFTHLNSALARLQENTLIPSEYRLDMAKQVDLSGLAILAKDILSSDDKAAYSLGLQHKMRTLAEYLMQFDRIIVSQIRAEVVQFQTVMIGALGTVICLISFSLLILYKKTMIPLLRLAEQTEDPDVLVNGFSYDNNACAEVALLIDSVNNLLKMNNDILEAEGEKRSHSEQFSTIINESTNLSNGIINYAQLLADTYREVEIGAEETKILQNIIDAAQRISQLNKINQ</sequence>
<dbReference type="EMBL" id="JACNJZ010000079">
    <property type="protein sequence ID" value="MBC8317264.1"/>
    <property type="molecule type" value="Genomic_DNA"/>
</dbReference>
<protein>
    <submittedName>
        <fullName evidence="2">Uncharacterized protein</fullName>
    </submittedName>
</protein>